<keyword evidence="2" id="KW-0812">Transmembrane</keyword>
<feature type="transmembrane region" description="Helical" evidence="2">
    <location>
        <begin position="78"/>
        <end position="104"/>
    </location>
</feature>
<name>A0A5N5U4Q8_9EURY</name>
<dbReference type="EMBL" id="QJOW01000005">
    <property type="protein sequence ID" value="KAB7513596.1"/>
    <property type="molecule type" value="Genomic_DNA"/>
</dbReference>
<feature type="transmembrane region" description="Helical" evidence="2">
    <location>
        <begin position="202"/>
        <end position="221"/>
    </location>
</feature>
<proteinExistence type="predicted"/>
<evidence type="ECO:0000256" key="2">
    <source>
        <dbReference type="SAM" id="Phobius"/>
    </source>
</evidence>
<protein>
    <submittedName>
        <fullName evidence="3">Uncharacterized protein</fullName>
    </submittedName>
</protein>
<keyword evidence="2" id="KW-0472">Membrane</keyword>
<dbReference type="OrthoDB" id="307643at2157"/>
<feature type="transmembrane region" description="Helical" evidence="2">
    <location>
        <begin position="387"/>
        <end position="420"/>
    </location>
</feature>
<dbReference type="RefSeq" id="WP_004594554.1">
    <property type="nucleotide sequence ID" value="NZ_QJOW01000005.1"/>
</dbReference>
<accession>A0A5N5U4Q8</accession>
<reference evidence="3 4" key="1">
    <citation type="submission" date="2019-10" db="EMBL/GenBank/DDBJ databases">
        <title>Unraveling microbial dark matter from salterns through culturing: the case of the genus Halosegnis.</title>
        <authorList>
            <person name="Duran-Viseras A."/>
            <person name="Andrei A.-S."/>
            <person name="Vera-Gargallo B."/>
            <person name="Ghai R."/>
            <person name="Sanchez-Porro C."/>
            <person name="Ventosa A."/>
        </authorList>
    </citation>
    <scope>NUCLEOTIDE SEQUENCE [LARGE SCALE GENOMIC DNA]</scope>
    <source>
        <strain evidence="3 4">F17-44</strain>
        <plasmid evidence="3">unnamed1</plasmid>
    </source>
</reference>
<feature type="transmembrane region" description="Helical" evidence="2">
    <location>
        <begin position="39"/>
        <end position="58"/>
    </location>
</feature>
<dbReference type="Proteomes" id="UP000326302">
    <property type="component" value="Unassembled WGS sequence"/>
</dbReference>
<sequence length="503" mass="54362">MLSLPDSDTNTGASEEVHIESGPGSRLRHWVVSNTKLRLFVQFVLWVSILTLFTETVAAGNGMTLSKQPRDTLAVPRWLYLATGGATIGASALLASFVTDRAFIRYLHNWSLPGPTVDDWWTPIRWIGRSFGIVVLGLAVYLGLTGPQLPTASFTILVTFVVVRAGLPMLTYLGGNVWPALNPWRGIVSLLPAGHRTYPRELARWPAVGGLLLLVWIEVIFPVSTIPSILSLAILGYSAVTIAGAVLFGPDAWFENADPLSVLFRFFGAVAPVKRRDGKLTVKLPGSDLTDSDLITDTSDVAFVIALIWELTYSGFITTQTGAATTEALVSLSNIGVGAVQIRAILIYTLLFVSGYVVFFAAYWYAGVLSRRRTGTYITAKRIAFRFAPSLLAIAAGYHLAHYTGLAVSLSPALGMAILSPLSPPANPLTLSPPGWFEGLSIAYVLIGHLLAIWAAHATAYELFSSRLVAIRSQYPFIGVMIGYTVISLWILSLPGATPPYLP</sequence>
<dbReference type="GeneID" id="67212915"/>
<comment type="caution">
    <text evidence="3">The sequence shown here is derived from an EMBL/GenBank/DDBJ whole genome shotgun (WGS) entry which is preliminary data.</text>
</comment>
<feature type="transmembrane region" description="Helical" evidence="2">
    <location>
        <begin position="228"/>
        <end position="249"/>
    </location>
</feature>
<feature type="transmembrane region" description="Helical" evidence="2">
    <location>
        <begin position="475"/>
        <end position="493"/>
    </location>
</feature>
<evidence type="ECO:0000256" key="1">
    <source>
        <dbReference type="SAM" id="MobiDB-lite"/>
    </source>
</evidence>
<keyword evidence="2" id="KW-1133">Transmembrane helix</keyword>
<feature type="transmembrane region" description="Helical" evidence="2">
    <location>
        <begin position="156"/>
        <end position="175"/>
    </location>
</feature>
<feature type="region of interest" description="Disordered" evidence="1">
    <location>
        <begin position="1"/>
        <end position="20"/>
    </location>
</feature>
<evidence type="ECO:0000313" key="4">
    <source>
        <dbReference type="Proteomes" id="UP000326302"/>
    </source>
</evidence>
<organism evidence="3 4">
    <name type="scientific">Halosegnis rubeus</name>
    <dbReference type="NCBI Taxonomy" id="2212850"/>
    <lineage>
        <taxon>Archaea</taxon>
        <taxon>Methanobacteriati</taxon>
        <taxon>Methanobacteriota</taxon>
        <taxon>Stenosarchaea group</taxon>
        <taxon>Halobacteria</taxon>
        <taxon>Halobacteriales</taxon>
        <taxon>Natronomonadaceae</taxon>
        <taxon>Halosegnis</taxon>
    </lineage>
</organism>
<feature type="transmembrane region" description="Helical" evidence="2">
    <location>
        <begin position="345"/>
        <end position="366"/>
    </location>
</feature>
<feature type="transmembrane region" description="Helical" evidence="2">
    <location>
        <begin position="124"/>
        <end position="144"/>
    </location>
</feature>
<geneLocation type="plasmid" evidence="3">
    <name>unnamed1</name>
</geneLocation>
<feature type="compositionally biased region" description="Polar residues" evidence="1">
    <location>
        <begin position="1"/>
        <end position="13"/>
    </location>
</feature>
<feature type="transmembrane region" description="Helical" evidence="2">
    <location>
        <begin position="440"/>
        <end position="463"/>
    </location>
</feature>
<gene>
    <name evidence="3" type="ORF">DMP03_11755</name>
</gene>
<dbReference type="AlphaFoldDB" id="A0A5N5U4Q8"/>
<evidence type="ECO:0000313" key="3">
    <source>
        <dbReference type="EMBL" id="KAB7513596.1"/>
    </source>
</evidence>
<keyword evidence="3" id="KW-0614">Plasmid</keyword>